<evidence type="ECO:0000313" key="1">
    <source>
        <dbReference type="EMBL" id="MDQ0645691.1"/>
    </source>
</evidence>
<organism evidence="1 2">
    <name type="scientific">Microbacterium murale</name>
    <dbReference type="NCBI Taxonomy" id="1081040"/>
    <lineage>
        <taxon>Bacteria</taxon>
        <taxon>Bacillati</taxon>
        <taxon>Actinomycetota</taxon>
        <taxon>Actinomycetes</taxon>
        <taxon>Micrococcales</taxon>
        <taxon>Microbacteriaceae</taxon>
        <taxon>Microbacterium</taxon>
    </lineage>
</organism>
<accession>A0ABU0PED6</accession>
<protein>
    <submittedName>
        <fullName evidence="1">Uncharacterized protein</fullName>
    </submittedName>
</protein>
<gene>
    <name evidence="1" type="ORF">QFZ46_003851</name>
</gene>
<dbReference type="Proteomes" id="UP001239085">
    <property type="component" value="Unassembled WGS sequence"/>
</dbReference>
<name>A0ABU0PED6_9MICO</name>
<keyword evidence="2" id="KW-1185">Reference proteome</keyword>
<dbReference type="RefSeq" id="WP_307364199.1">
    <property type="nucleotide sequence ID" value="NZ_JAUSXK010000001.1"/>
</dbReference>
<dbReference type="EMBL" id="JAUSXK010000001">
    <property type="protein sequence ID" value="MDQ0645691.1"/>
    <property type="molecule type" value="Genomic_DNA"/>
</dbReference>
<reference evidence="1 2" key="1">
    <citation type="submission" date="2023-07" db="EMBL/GenBank/DDBJ databases">
        <title>Comparative genomics of wheat-associated soil bacteria to identify genetic determinants of phenazine resistance.</title>
        <authorList>
            <person name="Mouncey N."/>
        </authorList>
    </citation>
    <scope>NUCLEOTIDE SEQUENCE [LARGE SCALE GENOMIC DNA]</scope>
    <source>
        <strain evidence="1 2">W2I7</strain>
    </source>
</reference>
<evidence type="ECO:0000313" key="2">
    <source>
        <dbReference type="Proteomes" id="UP001239085"/>
    </source>
</evidence>
<sequence>MKRYGPLLAVPDSLAIGDPGRHHLRLTPDAVIIREGVENRGILSWESLERITLDVPTTRFRLPGLLGTIVLGALSAALMSDLGIDPEDGTMEIRAGGEPIRSPLSRHHVGGYWAPTVLGAHRLLHYLIASPEHRTLLAHPESLIDVAAKLAREAN</sequence>
<comment type="caution">
    <text evidence="1">The sequence shown here is derived from an EMBL/GenBank/DDBJ whole genome shotgun (WGS) entry which is preliminary data.</text>
</comment>
<proteinExistence type="predicted"/>